<comment type="similarity">
    <text evidence="2">Belongs to the ABC-4 integral membrane protein family. LolC/E subfamily.</text>
</comment>
<evidence type="ECO:0000256" key="7">
    <source>
        <dbReference type="SAM" id="Phobius"/>
    </source>
</evidence>
<dbReference type="Pfam" id="PF12704">
    <property type="entry name" value="MacB_PCD"/>
    <property type="match status" value="1"/>
</dbReference>
<feature type="transmembrane region" description="Helical" evidence="7">
    <location>
        <begin position="436"/>
        <end position="455"/>
    </location>
</feature>
<evidence type="ECO:0000256" key="4">
    <source>
        <dbReference type="ARBA" id="ARBA00022692"/>
    </source>
</evidence>
<evidence type="ECO:0000256" key="6">
    <source>
        <dbReference type="ARBA" id="ARBA00023136"/>
    </source>
</evidence>
<comment type="subcellular location">
    <subcellularLocation>
        <location evidence="1">Cell membrane</location>
        <topology evidence="1">Multi-pass membrane protein</topology>
    </subcellularLocation>
</comment>
<dbReference type="Pfam" id="PF02687">
    <property type="entry name" value="FtsX"/>
    <property type="match status" value="1"/>
</dbReference>
<keyword evidence="10" id="KW-0449">Lipoprotein</keyword>
<feature type="domain" description="ABC3 transporter permease C-terminal" evidence="8">
    <location>
        <begin position="339"/>
        <end position="463"/>
    </location>
</feature>
<name>A0A1U7NYI3_9DEIO</name>
<evidence type="ECO:0000313" key="11">
    <source>
        <dbReference type="Proteomes" id="UP000186607"/>
    </source>
</evidence>
<keyword evidence="5 7" id="KW-1133">Transmembrane helix</keyword>
<dbReference type="InterPro" id="IPR003838">
    <property type="entry name" value="ABC3_permease_C"/>
</dbReference>
<evidence type="ECO:0000313" key="10">
    <source>
        <dbReference type="EMBL" id="OLV17964.1"/>
    </source>
</evidence>
<feature type="transmembrane region" description="Helical" evidence="7">
    <location>
        <begin position="336"/>
        <end position="361"/>
    </location>
</feature>
<feature type="transmembrane region" description="Helical" evidence="7">
    <location>
        <begin position="102"/>
        <end position="122"/>
    </location>
</feature>
<evidence type="ECO:0000259" key="9">
    <source>
        <dbReference type="Pfam" id="PF12704"/>
    </source>
</evidence>
<evidence type="ECO:0000256" key="1">
    <source>
        <dbReference type="ARBA" id="ARBA00004651"/>
    </source>
</evidence>
<feature type="transmembrane region" description="Helical" evidence="7">
    <location>
        <begin position="382"/>
        <end position="410"/>
    </location>
</feature>
<gene>
    <name evidence="10" type="ORF">BOO71_0006949</name>
</gene>
<sequence length="468" mass="49594">MGGSFSGLLSPVAPLLRWSRGPCEAGGGLIFAIPAGQTKPVLFWPVRGSTEPAVPGVQRPVCYPPLRMASVRPTLPQTSAPRPSGLAWSIARAHLSRRRTQNILTIGGIAVGVMALIAALSLTNGFTRALVDATLRASPHLSLSSFSPEGRDPEMERALKADPRVAAFTPFLADKGLITRPAGLGNRAGVDFATLFGVTPQAAKVLQLPPGQSELLETLGPGEILLGSALARSIGGFTGDEVRLLNSSYRRGSFKVKGIFTTGNYLIDSAYAFTSLGTLQKLQGTGNITGYQVRLTDPNLAPVVGTDLTRSRAYSPLPWQSIYGTLLDQLALQKKVIGFVVFLIVIVAAFGIANVLTLAVFEKTQEIAILRAIGATRGLITRIFLLEGLVLGLGGLLVGNLLGLGISAYFTVRPFQIPGDLYFITSLPVEVRWTDLLGVNAVGLITTMLAALIPARRAASIEPARIIR</sequence>
<dbReference type="InterPro" id="IPR051447">
    <property type="entry name" value="Lipoprotein-release_system"/>
</dbReference>
<comment type="caution">
    <text evidence="10">The sequence shown here is derived from an EMBL/GenBank/DDBJ whole genome shotgun (WGS) entry which is preliminary data.</text>
</comment>
<accession>A0A1U7NYI3</accession>
<keyword evidence="4 7" id="KW-0812">Transmembrane</keyword>
<keyword evidence="6 7" id="KW-0472">Membrane</keyword>
<keyword evidence="3" id="KW-1003">Cell membrane</keyword>
<evidence type="ECO:0000259" key="8">
    <source>
        <dbReference type="Pfam" id="PF02687"/>
    </source>
</evidence>
<protein>
    <submittedName>
        <fullName evidence="10">Lipoprotein releasing system transmembrane protein LolC</fullName>
    </submittedName>
</protein>
<dbReference type="STRING" id="249408.BOO71_0006949"/>
<keyword evidence="11" id="KW-1185">Reference proteome</keyword>
<dbReference type="PANTHER" id="PTHR30489">
    <property type="entry name" value="LIPOPROTEIN-RELEASING SYSTEM TRANSMEMBRANE PROTEIN LOLE"/>
    <property type="match status" value="1"/>
</dbReference>
<feature type="domain" description="MacB-like periplasmic core" evidence="9">
    <location>
        <begin position="103"/>
        <end position="304"/>
    </location>
</feature>
<dbReference type="EMBL" id="MSTI01000077">
    <property type="protein sequence ID" value="OLV17964.1"/>
    <property type="molecule type" value="Genomic_DNA"/>
</dbReference>
<evidence type="ECO:0000256" key="2">
    <source>
        <dbReference type="ARBA" id="ARBA00005236"/>
    </source>
</evidence>
<dbReference type="AlphaFoldDB" id="A0A1U7NYI3"/>
<dbReference type="GO" id="GO:0044874">
    <property type="term" value="P:lipoprotein localization to outer membrane"/>
    <property type="evidence" value="ECO:0007669"/>
    <property type="project" value="TreeGrafter"/>
</dbReference>
<dbReference type="InterPro" id="IPR025857">
    <property type="entry name" value="MacB_PCD"/>
</dbReference>
<dbReference type="GO" id="GO:0098797">
    <property type="term" value="C:plasma membrane protein complex"/>
    <property type="evidence" value="ECO:0007669"/>
    <property type="project" value="TreeGrafter"/>
</dbReference>
<organism evidence="10 11">
    <name type="scientific">Deinococcus marmoris</name>
    <dbReference type="NCBI Taxonomy" id="249408"/>
    <lineage>
        <taxon>Bacteria</taxon>
        <taxon>Thermotogati</taxon>
        <taxon>Deinococcota</taxon>
        <taxon>Deinococci</taxon>
        <taxon>Deinococcales</taxon>
        <taxon>Deinococcaceae</taxon>
        <taxon>Deinococcus</taxon>
    </lineage>
</organism>
<evidence type="ECO:0000256" key="3">
    <source>
        <dbReference type="ARBA" id="ARBA00022475"/>
    </source>
</evidence>
<reference evidence="10 11" key="1">
    <citation type="submission" date="2017-01" db="EMBL/GenBank/DDBJ databases">
        <title>Genome Analysis of Deinococcus marmoris KOPRI26562.</title>
        <authorList>
            <person name="Kim J.H."/>
            <person name="Oh H.-M."/>
        </authorList>
    </citation>
    <scope>NUCLEOTIDE SEQUENCE [LARGE SCALE GENOMIC DNA]</scope>
    <source>
        <strain evidence="10 11">KOPRI26562</strain>
    </source>
</reference>
<evidence type="ECO:0000256" key="5">
    <source>
        <dbReference type="ARBA" id="ARBA00022989"/>
    </source>
</evidence>
<proteinExistence type="inferred from homology"/>
<dbReference type="eggNOG" id="COG4591">
    <property type="taxonomic scope" value="Bacteria"/>
</dbReference>
<dbReference type="Proteomes" id="UP000186607">
    <property type="component" value="Unassembled WGS sequence"/>
</dbReference>
<dbReference type="PANTHER" id="PTHR30489:SF0">
    <property type="entry name" value="LIPOPROTEIN-RELEASING SYSTEM TRANSMEMBRANE PROTEIN LOLE"/>
    <property type="match status" value="1"/>
</dbReference>